<dbReference type="EMBL" id="CADCWF010000284">
    <property type="protein sequence ID" value="CAA9574435.1"/>
    <property type="molecule type" value="Genomic_DNA"/>
</dbReference>
<dbReference type="AlphaFoldDB" id="A0A6J4VC00"/>
<organism evidence="1">
    <name type="scientific">uncultured Thermomicrobiales bacterium</name>
    <dbReference type="NCBI Taxonomy" id="1645740"/>
    <lineage>
        <taxon>Bacteria</taxon>
        <taxon>Pseudomonadati</taxon>
        <taxon>Thermomicrobiota</taxon>
        <taxon>Thermomicrobia</taxon>
        <taxon>Thermomicrobiales</taxon>
        <taxon>environmental samples</taxon>
    </lineage>
</organism>
<feature type="non-terminal residue" evidence="1">
    <location>
        <position position="40"/>
    </location>
</feature>
<evidence type="ECO:0000313" key="1">
    <source>
        <dbReference type="EMBL" id="CAA9574435.1"/>
    </source>
</evidence>
<proteinExistence type="predicted"/>
<reference evidence="1" key="1">
    <citation type="submission" date="2020-02" db="EMBL/GenBank/DDBJ databases">
        <authorList>
            <person name="Meier V. D."/>
        </authorList>
    </citation>
    <scope>NUCLEOTIDE SEQUENCE</scope>
    <source>
        <strain evidence="1">AVDCRST_MAG59</strain>
    </source>
</reference>
<protein>
    <submittedName>
        <fullName evidence="1">Uncharacterized protein</fullName>
    </submittedName>
</protein>
<sequence>MANTVAEAPLEERIAKIGELIKDIEIAMLTTVDESGELHS</sequence>
<accession>A0A6J4VC00</accession>
<name>A0A6J4VC00_9BACT</name>
<gene>
    <name evidence="1" type="ORF">AVDCRST_MAG59-3922</name>
</gene>